<accession>A0ABS4SQU2</accession>
<evidence type="ECO:0000313" key="1">
    <source>
        <dbReference type="EMBL" id="MBP2294589.1"/>
    </source>
</evidence>
<proteinExistence type="predicted"/>
<comment type="caution">
    <text evidence="1">The sequence shown here is derived from an EMBL/GenBank/DDBJ whole genome shotgun (WGS) entry which is preliminary data.</text>
</comment>
<gene>
    <name evidence="1" type="ORF">J2851_004379</name>
</gene>
<evidence type="ECO:0000313" key="2">
    <source>
        <dbReference type="Proteomes" id="UP000781958"/>
    </source>
</evidence>
<organism evidence="1 2">
    <name type="scientific">Azospirillum rugosum</name>
    <dbReference type="NCBI Taxonomy" id="416170"/>
    <lineage>
        <taxon>Bacteria</taxon>
        <taxon>Pseudomonadati</taxon>
        <taxon>Pseudomonadota</taxon>
        <taxon>Alphaproteobacteria</taxon>
        <taxon>Rhodospirillales</taxon>
        <taxon>Azospirillaceae</taxon>
        <taxon>Azospirillum</taxon>
    </lineage>
</organism>
<dbReference type="EMBL" id="JAGINP010000017">
    <property type="protein sequence ID" value="MBP2294589.1"/>
    <property type="molecule type" value="Genomic_DNA"/>
</dbReference>
<name>A0ABS4SQU2_9PROT</name>
<sequence>MAVVYVARSAALTKWASDVGQGKHIFKLGVAADKDAAKAAVEAGWAGETDWRVVHSQEVAQEIADIEEDQVLERLMRKEKVIDPNYYPKLKGTAGVFRITLTNVQNSLLVAKAMSADEPLTEIKVKPKDIADYMIRNALPAASSAS</sequence>
<reference evidence="1 2" key="1">
    <citation type="submission" date="2021-03" db="EMBL/GenBank/DDBJ databases">
        <title>Genomic Encyclopedia of Type Strains, Phase III (KMG-III): the genomes of soil and plant-associated and newly described type strains.</title>
        <authorList>
            <person name="Whitman W."/>
        </authorList>
    </citation>
    <scope>NUCLEOTIDE SEQUENCE [LARGE SCALE GENOMIC DNA]</scope>
    <source>
        <strain evidence="1 2">IMMIB AFH-6</strain>
    </source>
</reference>
<keyword evidence="2" id="KW-1185">Reference proteome</keyword>
<protein>
    <submittedName>
        <fullName evidence="1">Uncharacterized protein</fullName>
    </submittedName>
</protein>
<dbReference type="Proteomes" id="UP000781958">
    <property type="component" value="Unassembled WGS sequence"/>
</dbReference>
<dbReference type="RefSeq" id="WP_209768826.1">
    <property type="nucleotide sequence ID" value="NZ_JAGINP010000017.1"/>
</dbReference>